<dbReference type="EMBL" id="FNCY01000017">
    <property type="protein sequence ID" value="SDI36497.1"/>
    <property type="molecule type" value="Genomic_DNA"/>
</dbReference>
<keyword evidence="8" id="KW-1185">Reference proteome</keyword>
<dbReference type="Proteomes" id="UP000198607">
    <property type="component" value="Unassembled WGS sequence"/>
</dbReference>
<dbReference type="Pfam" id="PF00126">
    <property type="entry name" value="HTH_1"/>
    <property type="match status" value="1"/>
</dbReference>
<evidence type="ECO:0000259" key="6">
    <source>
        <dbReference type="PROSITE" id="PS50931"/>
    </source>
</evidence>
<organism evidence="7 8">
    <name type="scientific">Propionivibrio dicarboxylicus</name>
    <dbReference type="NCBI Taxonomy" id="83767"/>
    <lineage>
        <taxon>Bacteria</taxon>
        <taxon>Pseudomonadati</taxon>
        <taxon>Pseudomonadota</taxon>
        <taxon>Betaproteobacteria</taxon>
        <taxon>Rhodocyclales</taxon>
        <taxon>Rhodocyclaceae</taxon>
        <taxon>Propionivibrio</taxon>
    </lineage>
</organism>
<dbReference type="SUPFAM" id="SSF53850">
    <property type="entry name" value="Periplasmic binding protein-like II"/>
    <property type="match status" value="1"/>
</dbReference>
<dbReference type="InterPro" id="IPR005119">
    <property type="entry name" value="LysR_subst-bd"/>
</dbReference>
<evidence type="ECO:0000256" key="5">
    <source>
        <dbReference type="ARBA" id="ARBA00023163"/>
    </source>
</evidence>
<evidence type="ECO:0000313" key="7">
    <source>
        <dbReference type="EMBL" id="SDI36497.1"/>
    </source>
</evidence>
<keyword evidence="4" id="KW-0010">Activator</keyword>
<evidence type="ECO:0000256" key="1">
    <source>
        <dbReference type="ARBA" id="ARBA00009437"/>
    </source>
</evidence>
<evidence type="ECO:0000256" key="4">
    <source>
        <dbReference type="ARBA" id="ARBA00023159"/>
    </source>
</evidence>
<dbReference type="STRING" id="83767.SAMN05660652_03301"/>
<dbReference type="Gene3D" id="1.10.10.10">
    <property type="entry name" value="Winged helix-like DNA-binding domain superfamily/Winged helix DNA-binding domain"/>
    <property type="match status" value="1"/>
</dbReference>
<proteinExistence type="inferred from homology"/>
<feature type="domain" description="HTH lysR-type" evidence="6">
    <location>
        <begin position="4"/>
        <end position="61"/>
    </location>
</feature>
<dbReference type="PANTHER" id="PTHR30293:SF2">
    <property type="entry name" value="TRANSCRIPTIONAL ACTIVATOR PROTEIN NHAR"/>
    <property type="match status" value="1"/>
</dbReference>
<dbReference type="Pfam" id="PF03466">
    <property type="entry name" value="LysR_substrate"/>
    <property type="match status" value="1"/>
</dbReference>
<dbReference type="Gene3D" id="3.40.190.290">
    <property type="match status" value="1"/>
</dbReference>
<comment type="similarity">
    <text evidence="1">Belongs to the LysR transcriptional regulatory family.</text>
</comment>
<accession>A0A1G8JZG0</accession>
<dbReference type="RefSeq" id="WP_091939156.1">
    <property type="nucleotide sequence ID" value="NZ_FNCY01000017.1"/>
</dbReference>
<dbReference type="NCBIfam" id="NF008284">
    <property type="entry name" value="PRK11062.1"/>
    <property type="match status" value="1"/>
</dbReference>
<evidence type="ECO:0000313" key="8">
    <source>
        <dbReference type="Proteomes" id="UP000198607"/>
    </source>
</evidence>
<name>A0A1G8JZG0_9RHOO</name>
<reference evidence="7 8" key="1">
    <citation type="submission" date="2016-10" db="EMBL/GenBank/DDBJ databases">
        <authorList>
            <person name="de Groot N.N."/>
        </authorList>
    </citation>
    <scope>NUCLEOTIDE SEQUENCE [LARGE SCALE GENOMIC DNA]</scope>
    <source>
        <strain evidence="7 8">DSM 5885</strain>
    </source>
</reference>
<dbReference type="OrthoDB" id="464481at2"/>
<sequence>MSALNYKHLYYFWMVAKSGGISRAGERLHLTPQTVSGQITYFEDVLGYKLFDRVGHRLDLSESGRVVFDYADRIFSIGEELQEIIDQPTAGRPPSFRVGVSDAVPKSIAYRLLEPAVRMKNPPFIQCQEGKLSTLLAELAILNQDIVIADSPIPQNLGIRGFSHLLGESPMSFFASKKLAGKLKGEFPSCMDGAPMLLPGKDAAVRAHLLRWFEKQAVRPRSVGEFDDGALLKAFGKVGVGIFAAPLVIATEVCQQYGVVEIGRTGDVVEQFFAISVERRLTHPAVKAIISAARRELFAGLG</sequence>
<protein>
    <submittedName>
        <fullName evidence="7">Transcriptional regulator, LysR family</fullName>
    </submittedName>
</protein>
<dbReference type="InterPro" id="IPR036388">
    <property type="entry name" value="WH-like_DNA-bd_sf"/>
</dbReference>
<dbReference type="SUPFAM" id="SSF46785">
    <property type="entry name" value="Winged helix' DNA-binding domain"/>
    <property type="match status" value="1"/>
</dbReference>
<dbReference type="InterPro" id="IPR000847">
    <property type="entry name" value="LysR_HTH_N"/>
</dbReference>
<keyword evidence="5" id="KW-0804">Transcription</keyword>
<dbReference type="AlphaFoldDB" id="A0A1G8JZG0"/>
<evidence type="ECO:0000256" key="3">
    <source>
        <dbReference type="ARBA" id="ARBA00023125"/>
    </source>
</evidence>
<keyword evidence="2" id="KW-0805">Transcription regulation</keyword>
<dbReference type="InterPro" id="IPR036390">
    <property type="entry name" value="WH_DNA-bd_sf"/>
</dbReference>
<dbReference type="PROSITE" id="PS50931">
    <property type="entry name" value="HTH_LYSR"/>
    <property type="match status" value="1"/>
</dbReference>
<dbReference type="GO" id="GO:0003677">
    <property type="term" value="F:DNA binding"/>
    <property type="evidence" value="ECO:0007669"/>
    <property type="project" value="UniProtKB-KW"/>
</dbReference>
<evidence type="ECO:0000256" key="2">
    <source>
        <dbReference type="ARBA" id="ARBA00023015"/>
    </source>
</evidence>
<dbReference type="GO" id="GO:0003700">
    <property type="term" value="F:DNA-binding transcription factor activity"/>
    <property type="evidence" value="ECO:0007669"/>
    <property type="project" value="InterPro"/>
</dbReference>
<gene>
    <name evidence="7" type="ORF">SAMN05660652_03301</name>
</gene>
<dbReference type="GO" id="GO:2000142">
    <property type="term" value="P:regulation of DNA-templated transcription initiation"/>
    <property type="evidence" value="ECO:0007669"/>
    <property type="project" value="TreeGrafter"/>
</dbReference>
<keyword evidence="3" id="KW-0238">DNA-binding</keyword>
<dbReference type="CDD" id="cd08429">
    <property type="entry name" value="PBP2_NhaR"/>
    <property type="match status" value="1"/>
</dbReference>
<dbReference type="PANTHER" id="PTHR30293">
    <property type="entry name" value="TRANSCRIPTIONAL REGULATORY PROTEIN NAC-RELATED"/>
    <property type="match status" value="1"/>
</dbReference>